<dbReference type="SMART" id="SM00034">
    <property type="entry name" value="CLECT"/>
    <property type="match status" value="2"/>
</dbReference>
<dbReference type="SUPFAM" id="SSF56436">
    <property type="entry name" value="C-type lectin-like"/>
    <property type="match status" value="2"/>
</dbReference>
<dbReference type="AGR" id="ZFIN:ZDB-GENE-131121-572"/>
<dbReference type="FunCoup" id="A0A8M9Q9C7">
    <property type="interactions" value="1"/>
</dbReference>
<sequence length="329" mass="37389">MIQTTLPLLVLLGPFTAILSDVILINEQKNWTEAQAFCREFYLDLPTVQTDDDRLEIQKALSGANHDTWVGLYGSICVWRWSYQSQDLLFSAWALTEDPSPRTQSACAVIRNDGFWYATNCTQLKPFVCYKGNQMFSLFIRTNLTWIEAQSFCRTKYVDLAFISGVTDNTDVLNNLIQYSVYEAWIGLSKNQWLWSDQSSVSWPSLGWSSGEPNNADGKEKCAFVNVNGLLVDENCDKVFSFFCVVKRVKAQVVRLAVKSSALLDESAIMLAIEKKMRIILLKLETDPAFSITWRAQTDGKTFKPLKNNARNTTIVCKQDQGLYFKGPR</sequence>
<dbReference type="PROSITE" id="PS50041">
    <property type="entry name" value="C_TYPE_LECTIN_2"/>
    <property type="match status" value="2"/>
</dbReference>
<dbReference type="InterPro" id="IPR016187">
    <property type="entry name" value="CTDL_fold"/>
</dbReference>
<protein>
    <submittedName>
        <fullName evidence="2">C-type lectin domain family 20 member A</fullName>
    </submittedName>
</protein>
<accession>A0A8M9Q9C7</accession>
<dbReference type="CDD" id="cd03602">
    <property type="entry name" value="CLECT_1"/>
    <property type="match status" value="1"/>
</dbReference>
<organism evidence="1 2">
    <name type="scientific">Danio rerio</name>
    <name type="common">Zebrafish</name>
    <name type="synonym">Brachydanio rerio</name>
    <dbReference type="NCBI Taxonomy" id="7955"/>
    <lineage>
        <taxon>Eukaryota</taxon>
        <taxon>Metazoa</taxon>
        <taxon>Chordata</taxon>
        <taxon>Craniata</taxon>
        <taxon>Vertebrata</taxon>
        <taxon>Euteleostomi</taxon>
        <taxon>Actinopterygii</taxon>
        <taxon>Neopterygii</taxon>
        <taxon>Teleostei</taxon>
        <taxon>Ostariophysi</taxon>
        <taxon>Cypriniformes</taxon>
        <taxon>Danionidae</taxon>
        <taxon>Danioninae</taxon>
        <taxon>Danio</taxon>
    </lineage>
</organism>
<keyword evidence="1" id="KW-1185">Reference proteome</keyword>
<dbReference type="PANTHER" id="PTHR45784:SF3">
    <property type="entry name" value="C-TYPE LECTIN DOMAIN FAMILY 4 MEMBER K-LIKE-RELATED"/>
    <property type="match status" value="1"/>
</dbReference>
<name>A0A8M9Q9C7_DANRE</name>
<dbReference type="PANTHER" id="PTHR45784">
    <property type="entry name" value="C-TYPE LECTIN DOMAIN FAMILY 20 MEMBER A-RELATED"/>
    <property type="match status" value="1"/>
</dbReference>
<dbReference type="InterPro" id="IPR016186">
    <property type="entry name" value="C-type_lectin-like/link_sf"/>
</dbReference>
<dbReference type="ZFIN" id="ZDB-GENE-131121-572">
    <property type="gene designation" value="si:dkey-187j14.6"/>
</dbReference>
<dbReference type="KEGG" id="dre:100006680"/>
<evidence type="ECO:0000313" key="2">
    <source>
        <dbReference type="RefSeq" id="XP_021333799.3"/>
    </source>
</evidence>
<dbReference type="InterPro" id="IPR001304">
    <property type="entry name" value="C-type_lectin-like"/>
</dbReference>
<dbReference type="Proteomes" id="UP000000437">
    <property type="component" value="Chromosome 7"/>
</dbReference>
<dbReference type="AlphaFoldDB" id="A0A8M9Q9C7"/>
<dbReference type="Gene3D" id="3.10.100.10">
    <property type="entry name" value="Mannose-Binding Protein A, subunit A"/>
    <property type="match status" value="2"/>
</dbReference>
<dbReference type="RefSeq" id="XP_021333799.3">
    <property type="nucleotide sequence ID" value="XM_021478124.3"/>
</dbReference>
<gene>
    <name evidence="2 3" type="primary">si:dkey-187j14.6</name>
</gene>
<reference evidence="2" key="1">
    <citation type="submission" date="2025-08" db="UniProtKB">
        <authorList>
            <consortium name="RefSeq"/>
        </authorList>
    </citation>
    <scope>IDENTIFICATION</scope>
    <source>
        <strain evidence="2">Tuebingen</strain>
        <tissue evidence="2">Fibroblasts and whole tissue</tissue>
    </source>
</reference>
<proteinExistence type="predicted"/>
<evidence type="ECO:0000313" key="3">
    <source>
        <dbReference type="ZFIN" id="ZDB-GENE-131121-572"/>
    </source>
</evidence>
<dbReference type="OrthoDB" id="6369810at2759"/>
<evidence type="ECO:0000313" key="1">
    <source>
        <dbReference type="Proteomes" id="UP000000437"/>
    </source>
</evidence>
<dbReference type="Pfam" id="PF00059">
    <property type="entry name" value="Lectin_C"/>
    <property type="match status" value="2"/>
</dbReference>